<keyword evidence="5" id="KW-1185">Reference proteome</keyword>
<feature type="signal peptide" evidence="2">
    <location>
        <begin position="1"/>
        <end position="22"/>
    </location>
</feature>
<evidence type="ECO:0008006" key="6">
    <source>
        <dbReference type="Google" id="ProtNLM"/>
    </source>
</evidence>
<dbReference type="Proteomes" id="UP000002051">
    <property type="component" value="Chromosome 5"/>
</dbReference>
<feature type="chain" id="PRO_5014573258" description="Transmembrane protein" evidence="2">
    <location>
        <begin position="23"/>
        <end position="285"/>
    </location>
</feature>
<reference evidence="3 5" key="2">
    <citation type="journal article" date="2014" name="BMC Genomics">
        <title>An improved genome release (version Mt4.0) for the model legume Medicago truncatula.</title>
        <authorList>
            <person name="Tang H."/>
            <person name="Krishnakumar V."/>
            <person name="Bidwell S."/>
            <person name="Rosen B."/>
            <person name="Chan A."/>
            <person name="Zhou S."/>
            <person name="Gentzbittel L."/>
            <person name="Childs K.L."/>
            <person name="Yandell M."/>
            <person name="Gundlach H."/>
            <person name="Mayer K.F."/>
            <person name="Schwartz D.C."/>
            <person name="Town C.D."/>
        </authorList>
    </citation>
    <scope>GENOME REANNOTATION</scope>
    <source>
        <strain evidence="4 5">cv. Jemalong A17</strain>
    </source>
</reference>
<dbReference type="HOGENOM" id="CLU_977847_0_0_1"/>
<sequence>MYCIHSAHVLINLLIFVVGMLGRKTVKTASSNAENRGHRRCQSHALHHYNSKAEENLHKDVDNKSNDHYELPKHKAEGKYLHSQKEERKEMRNHKLNLTIIHLTDKVVFSERKEDQPPTSRKRPAFKEKKAPVDSGDVNLAAKGQFNHRPERTERKEERSSNPYHLDRPEKQFADDKAPYKDKNWESQVLRQEKGIGAMLAMTIPWEEINLLEDVDKDAVPSFLKMRMTKLQNWGSSFGAYYDDDESVHYYYIKVYHHHQHAKRSCCVKQLSRSAEVIWLQFLLI</sequence>
<evidence type="ECO:0000313" key="3">
    <source>
        <dbReference type="EMBL" id="AES93572.1"/>
    </source>
</evidence>
<organism evidence="3 5">
    <name type="scientific">Medicago truncatula</name>
    <name type="common">Barrel medic</name>
    <name type="synonym">Medicago tribuloides</name>
    <dbReference type="NCBI Taxonomy" id="3880"/>
    <lineage>
        <taxon>Eukaryota</taxon>
        <taxon>Viridiplantae</taxon>
        <taxon>Streptophyta</taxon>
        <taxon>Embryophyta</taxon>
        <taxon>Tracheophyta</taxon>
        <taxon>Spermatophyta</taxon>
        <taxon>Magnoliopsida</taxon>
        <taxon>eudicotyledons</taxon>
        <taxon>Gunneridae</taxon>
        <taxon>Pentapetalae</taxon>
        <taxon>rosids</taxon>
        <taxon>fabids</taxon>
        <taxon>Fabales</taxon>
        <taxon>Fabaceae</taxon>
        <taxon>Papilionoideae</taxon>
        <taxon>50 kb inversion clade</taxon>
        <taxon>NPAAA clade</taxon>
        <taxon>Hologalegina</taxon>
        <taxon>IRL clade</taxon>
        <taxon>Trifolieae</taxon>
        <taxon>Medicago</taxon>
    </lineage>
</organism>
<evidence type="ECO:0000256" key="2">
    <source>
        <dbReference type="SAM" id="SignalP"/>
    </source>
</evidence>
<feature type="region of interest" description="Disordered" evidence="1">
    <location>
        <begin position="109"/>
        <end position="178"/>
    </location>
</feature>
<gene>
    <name evidence="3" type="ordered locus">MTR_5g005040</name>
</gene>
<evidence type="ECO:0000313" key="5">
    <source>
        <dbReference type="Proteomes" id="UP000002051"/>
    </source>
</evidence>
<dbReference type="PaxDb" id="3880-AES93572"/>
<name>G7K0W4_MEDTR</name>
<dbReference type="EMBL" id="CM001221">
    <property type="protein sequence ID" value="AES93572.1"/>
    <property type="molecule type" value="Genomic_DNA"/>
</dbReference>
<protein>
    <recommendedName>
        <fullName evidence="6">Transmembrane protein</fullName>
    </recommendedName>
</protein>
<keyword evidence="2" id="KW-0732">Signal</keyword>
<evidence type="ECO:0000256" key="1">
    <source>
        <dbReference type="SAM" id="MobiDB-lite"/>
    </source>
</evidence>
<accession>G7K0W4</accession>
<evidence type="ECO:0000313" key="4">
    <source>
        <dbReference type="EnsemblPlants" id="AES93572"/>
    </source>
</evidence>
<proteinExistence type="predicted"/>
<dbReference type="EnsemblPlants" id="AES93572">
    <property type="protein sequence ID" value="AES93572"/>
    <property type="gene ID" value="MTR_5g005040"/>
</dbReference>
<feature type="compositionally biased region" description="Basic and acidic residues" evidence="1">
    <location>
        <begin position="148"/>
        <end position="178"/>
    </location>
</feature>
<reference evidence="4" key="3">
    <citation type="submission" date="2015-04" db="UniProtKB">
        <authorList>
            <consortium name="EnsemblPlants"/>
        </authorList>
    </citation>
    <scope>IDENTIFICATION</scope>
    <source>
        <strain evidence="4">cv. Jemalong A17</strain>
    </source>
</reference>
<reference evidence="3 5" key="1">
    <citation type="journal article" date="2011" name="Nature">
        <title>The Medicago genome provides insight into the evolution of rhizobial symbioses.</title>
        <authorList>
            <person name="Young N.D."/>
            <person name="Debelle F."/>
            <person name="Oldroyd G.E."/>
            <person name="Geurts R."/>
            <person name="Cannon S.B."/>
            <person name="Udvardi M.K."/>
            <person name="Benedito V.A."/>
            <person name="Mayer K.F."/>
            <person name="Gouzy J."/>
            <person name="Schoof H."/>
            <person name="Van de Peer Y."/>
            <person name="Proost S."/>
            <person name="Cook D.R."/>
            <person name="Meyers B.C."/>
            <person name="Spannagl M."/>
            <person name="Cheung F."/>
            <person name="De Mita S."/>
            <person name="Krishnakumar V."/>
            <person name="Gundlach H."/>
            <person name="Zhou S."/>
            <person name="Mudge J."/>
            <person name="Bharti A.K."/>
            <person name="Murray J.D."/>
            <person name="Naoumkina M.A."/>
            <person name="Rosen B."/>
            <person name="Silverstein K.A."/>
            <person name="Tang H."/>
            <person name="Rombauts S."/>
            <person name="Zhao P.X."/>
            <person name="Zhou P."/>
            <person name="Barbe V."/>
            <person name="Bardou P."/>
            <person name="Bechner M."/>
            <person name="Bellec A."/>
            <person name="Berger A."/>
            <person name="Berges H."/>
            <person name="Bidwell S."/>
            <person name="Bisseling T."/>
            <person name="Choisne N."/>
            <person name="Couloux A."/>
            <person name="Denny R."/>
            <person name="Deshpande S."/>
            <person name="Dai X."/>
            <person name="Doyle J.J."/>
            <person name="Dudez A.M."/>
            <person name="Farmer A.D."/>
            <person name="Fouteau S."/>
            <person name="Franken C."/>
            <person name="Gibelin C."/>
            <person name="Gish J."/>
            <person name="Goldstein S."/>
            <person name="Gonzalez A.J."/>
            <person name="Green P.J."/>
            <person name="Hallab A."/>
            <person name="Hartog M."/>
            <person name="Hua A."/>
            <person name="Humphray S.J."/>
            <person name="Jeong D.H."/>
            <person name="Jing Y."/>
            <person name="Jocker A."/>
            <person name="Kenton S.M."/>
            <person name="Kim D.J."/>
            <person name="Klee K."/>
            <person name="Lai H."/>
            <person name="Lang C."/>
            <person name="Lin S."/>
            <person name="Macmil S.L."/>
            <person name="Magdelenat G."/>
            <person name="Matthews L."/>
            <person name="McCorrison J."/>
            <person name="Monaghan E.L."/>
            <person name="Mun J.H."/>
            <person name="Najar F.Z."/>
            <person name="Nicholson C."/>
            <person name="Noirot C."/>
            <person name="O'Bleness M."/>
            <person name="Paule C.R."/>
            <person name="Poulain J."/>
            <person name="Prion F."/>
            <person name="Qin B."/>
            <person name="Qu C."/>
            <person name="Retzel E.F."/>
            <person name="Riddle C."/>
            <person name="Sallet E."/>
            <person name="Samain S."/>
            <person name="Samson N."/>
            <person name="Sanders I."/>
            <person name="Saurat O."/>
            <person name="Scarpelli C."/>
            <person name="Schiex T."/>
            <person name="Segurens B."/>
            <person name="Severin A.J."/>
            <person name="Sherrier D.J."/>
            <person name="Shi R."/>
            <person name="Sims S."/>
            <person name="Singer S.R."/>
            <person name="Sinharoy S."/>
            <person name="Sterck L."/>
            <person name="Viollet A."/>
            <person name="Wang B.B."/>
            <person name="Wang K."/>
            <person name="Wang M."/>
            <person name="Wang X."/>
            <person name="Warfsmann J."/>
            <person name="Weissenbach J."/>
            <person name="White D.D."/>
            <person name="White J.D."/>
            <person name="Wiley G.B."/>
            <person name="Wincker P."/>
            <person name="Xing Y."/>
            <person name="Yang L."/>
            <person name="Yao Z."/>
            <person name="Ying F."/>
            <person name="Zhai J."/>
            <person name="Zhou L."/>
            <person name="Zuber A."/>
            <person name="Denarie J."/>
            <person name="Dixon R.A."/>
            <person name="May G.D."/>
            <person name="Schwartz D.C."/>
            <person name="Rogers J."/>
            <person name="Quetier F."/>
            <person name="Town C.D."/>
            <person name="Roe B.A."/>
        </authorList>
    </citation>
    <scope>NUCLEOTIDE SEQUENCE [LARGE SCALE GENOMIC DNA]</scope>
    <source>
        <strain evidence="3">A17</strain>
        <strain evidence="4 5">cv. Jemalong A17</strain>
    </source>
</reference>
<dbReference type="AlphaFoldDB" id="G7K0W4"/>